<dbReference type="HOGENOM" id="CLU_2867772_0_0_1"/>
<keyword evidence="3" id="KW-1185">Reference proteome</keyword>
<reference evidence="2" key="4">
    <citation type="journal article" date="2015" name="G3 (Bethesda)">
        <title>Genome sequences of three phytopathogenic species of the Magnaporthaceae family of fungi.</title>
        <authorList>
            <person name="Okagaki L.H."/>
            <person name="Nunes C.C."/>
            <person name="Sailsbery J."/>
            <person name="Clay B."/>
            <person name="Brown D."/>
            <person name="John T."/>
            <person name="Oh Y."/>
            <person name="Young N."/>
            <person name="Fitzgerald M."/>
            <person name="Haas B.J."/>
            <person name="Zeng Q."/>
            <person name="Young S."/>
            <person name="Adiconis X."/>
            <person name="Fan L."/>
            <person name="Levin J.Z."/>
            <person name="Mitchell T.K."/>
            <person name="Okubara P.A."/>
            <person name="Farman M.L."/>
            <person name="Kohn L.M."/>
            <person name="Birren B."/>
            <person name="Ma L.-J."/>
            <person name="Dean R.A."/>
        </authorList>
    </citation>
    <scope>NUCLEOTIDE SEQUENCE</scope>
    <source>
        <strain evidence="2">R3-111a-1</strain>
    </source>
</reference>
<evidence type="ECO:0000313" key="1">
    <source>
        <dbReference type="EMBL" id="EJT74546.1"/>
    </source>
</evidence>
<evidence type="ECO:0000313" key="3">
    <source>
        <dbReference type="Proteomes" id="UP000006039"/>
    </source>
</evidence>
<reference evidence="1" key="2">
    <citation type="submission" date="2010-07" db="EMBL/GenBank/DDBJ databases">
        <authorList>
            <consortium name="The Broad Institute Genome Sequencing Platform"/>
            <consortium name="Broad Institute Genome Sequencing Center for Infectious Disease"/>
            <person name="Ma L.-J."/>
            <person name="Dead R."/>
            <person name="Young S."/>
            <person name="Zeng Q."/>
            <person name="Koehrsen M."/>
            <person name="Alvarado L."/>
            <person name="Berlin A."/>
            <person name="Chapman S.B."/>
            <person name="Chen Z."/>
            <person name="Freedman E."/>
            <person name="Gellesch M."/>
            <person name="Goldberg J."/>
            <person name="Griggs A."/>
            <person name="Gujja S."/>
            <person name="Heilman E.R."/>
            <person name="Heiman D."/>
            <person name="Hepburn T."/>
            <person name="Howarth C."/>
            <person name="Jen D."/>
            <person name="Larson L."/>
            <person name="Mehta T."/>
            <person name="Neiman D."/>
            <person name="Pearson M."/>
            <person name="Roberts A."/>
            <person name="Saif S."/>
            <person name="Shea T."/>
            <person name="Shenoy N."/>
            <person name="Sisk P."/>
            <person name="Stolte C."/>
            <person name="Sykes S."/>
            <person name="Walk T."/>
            <person name="White J."/>
            <person name="Yandava C."/>
            <person name="Haas B."/>
            <person name="Nusbaum C."/>
            <person name="Birren B."/>
        </authorList>
    </citation>
    <scope>NUCLEOTIDE SEQUENCE</scope>
    <source>
        <strain evidence="1">R3-111a-1</strain>
    </source>
</reference>
<gene>
    <name evidence="2" type="primary">20348844</name>
    <name evidence="1" type="ORF">GGTG_08386</name>
</gene>
<dbReference type="Proteomes" id="UP000006039">
    <property type="component" value="Unassembled WGS sequence"/>
</dbReference>
<sequence length="64" mass="6535">MQGTTTTTATSGSSNIVCSSLWPQRTVAPPIALFANPPASLPFIHKYGSSGASDVGVSLLLRCA</sequence>
<reference evidence="2" key="5">
    <citation type="submission" date="2018-04" db="UniProtKB">
        <authorList>
            <consortium name="EnsemblFungi"/>
        </authorList>
    </citation>
    <scope>IDENTIFICATION</scope>
    <source>
        <strain evidence="2">R3-111a-1</strain>
    </source>
</reference>
<proteinExistence type="predicted"/>
<dbReference type="RefSeq" id="XP_009224490.1">
    <property type="nucleotide sequence ID" value="XM_009226226.1"/>
</dbReference>
<name>J3P4E9_GAET3</name>
<dbReference type="AlphaFoldDB" id="J3P4E9"/>
<reference evidence="3" key="1">
    <citation type="submission" date="2010-07" db="EMBL/GenBank/DDBJ databases">
        <title>The genome sequence of Gaeumannomyces graminis var. tritici strain R3-111a-1.</title>
        <authorList>
            <consortium name="The Broad Institute Genome Sequencing Platform"/>
            <person name="Ma L.-J."/>
            <person name="Dead R."/>
            <person name="Young S."/>
            <person name="Zeng Q."/>
            <person name="Koehrsen M."/>
            <person name="Alvarado L."/>
            <person name="Berlin A."/>
            <person name="Chapman S.B."/>
            <person name="Chen Z."/>
            <person name="Freedman E."/>
            <person name="Gellesch M."/>
            <person name="Goldberg J."/>
            <person name="Griggs A."/>
            <person name="Gujja S."/>
            <person name="Heilman E.R."/>
            <person name="Heiman D."/>
            <person name="Hepburn T."/>
            <person name="Howarth C."/>
            <person name="Jen D."/>
            <person name="Larson L."/>
            <person name="Mehta T."/>
            <person name="Neiman D."/>
            <person name="Pearson M."/>
            <person name="Roberts A."/>
            <person name="Saif S."/>
            <person name="Shea T."/>
            <person name="Shenoy N."/>
            <person name="Sisk P."/>
            <person name="Stolte C."/>
            <person name="Sykes S."/>
            <person name="Walk T."/>
            <person name="White J."/>
            <person name="Yandava C."/>
            <person name="Haas B."/>
            <person name="Nusbaum C."/>
            <person name="Birren B."/>
        </authorList>
    </citation>
    <scope>NUCLEOTIDE SEQUENCE [LARGE SCALE GENOMIC DNA]</scope>
    <source>
        <strain evidence="3">R3-111a-1</strain>
    </source>
</reference>
<dbReference type="EMBL" id="GL385398">
    <property type="protein sequence ID" value="EJT74546.1"/>
    <property type="molecule type" value="Genomic_DNA"/>
</dbReference>
<dbReference type="GeneID" id="20348844"/>
<dbReference type="EnsemblFungi" id="EJT74546">
    <property type="protein sequence ID" value="EJT74546"/>
    <property type="gene ID" value="GGTG_08386"/>
</dbReference>
<reference evidence="1" key="3">
    <citation type="submission" date="2010-09" db="EMBL/GenBank/DDBJ databases">
        <title>Annotation of Gaeumannomyces graminis var. tritici R3-111a-1.</title>
        <authorList>
            <consortium name="The Broad Institute Genome Sequencing Platform"/>
            <person name="Ma L.-J."/>
            <person name="Dead R."/>
            <person name="Young S.K."/>
            <person name="Zeng Q."/>
            <person name="Gargeya S."/>
            <person name="Fitzgerald M."/>
            <person name="Haas B."/>
            <person name="Abouelleil A."/>
            <person name="Alvarado L."/>
            <person name="Arachchi H.M."/>
            <person name="Berlin A."/>
            <person name="Brown A."/>
            <person name="Chapman S.B."/>
            <person name="Chen Z."/>
            <person name="Dunbar C."/>
            <person name="Freedman E."/>
            <person name="Gearin G."/>
            <person name="Gellesch M."/>
            <person name="Goldberg J."/>
            <person name="Griggs A."/>
            <person name="Gujja S."/>
            <person name="Heiman D."/>
            <person name="Howarth C."/>
            <person name="Larson L."/>
            <person name="Lui A."/>
            <person name="MacDonald P.J.P."/>
            <person name="Mehta T."/>
            <person name="Montmayeur A."/>
            <person name="Murphy C."/>
            <person name="Neiman D."/>
            <person name="Pearson M."/>
            <person name="Priest M."/>
            <person name="Roberts A."/>
            <person name="Saif S."/>
            <person name="Shea T."/>
            <person name="Shenoy N."/>
            <person name="Sisk P."/>
            <person name="Stolte C."/>
            <person name="Sykes S."/>
            <person name="Yandava C."/>
            <person name="Wortman J."/>
            <person name="Nusbaum C."/>
            <person name="Birren B."/>
        </authorList>
    </citation>
    <scope>NUCLEOTIDE SEQUENCE</scope>
    <source>
        <strain evidence="1">R3-111a-1</strain>
    </source>
</reference>
<dbReference type="VEuPathDB" id="FungiDB:GGTG_08386"/>
<accession>J3P4E9</accession>
<protein>
    <submittedName>
        <fullName evidence="1 2">Uncharacterized protein</fullName>
    </submittedName>
</protein>
<evidence type="ECO:0000313" key="2">
    <source>
        <dbReference type="EnsemblFungi" id="EJT74546"/>
    </source>
</evidence>
<organism evidence="1">
    <name type="scientific">Gaeumannomyces tritici (strain R3-111a-1)</name>
    <name type="common">Wheat and barley take-all root rot fungus</name>
    <name type="synonym">Gaeumannomyces graminis var. tritici</name>
    <dbReference type="NCBI Taxonomy" id="644352"/>
    <lineage>
        <taxon>Eukaryota</taxon>
        <taxon>Fungi</taxon>
        <taxon>Dikarya</taxon>
        <taxon>Ascomycota</taxon>
        <taxon>Pezizomycotina</taxon>
        <taxon>Sordariomycetes</taxon>
        <taxon>Sordariomycetidae</taxon>
        <taxon>Magnaporthales</taxon>
        <taxon>Magnaporthaceae</taxon>
        <taxon>Gaeumannomyces</taxon>
    </lineage>
</organism>